<feature type="domain" description="Membrane transport protein MMPL" evidence="9">
    <location>
        <begin position="612"/>
        <end position="842"/>
    </location>
</feature>
<keyword evidence="11" id="KW-1185">Reference proteome</keyword>
<comment type="similarity">
    <text evidence="2">Belongs to the resistance-nodulation-cell division (RND) (TC 2.A.6) family. MmpL subfamily.</text>
</comment>
<dbReference type="Gene3D" id="1.20.1640.10">
    <property type="entry name" value="Multidrug efflux transporter AcrB transmembrane domain"/>
    <property type="match status" value="2"/>
</dbReference>
<feature type="transmembrane region" description="Helical" evidence="8">
    <location>
        <begin position="283"/>
        <end position="313"/>
    </location>
</feature>
<keyword evidence="5 8" id="KW-1133">Transmembrane helix</keyword>
<feature type="region of interest" description="Disordered" evidence="7">
    <location>
        <begin position="1"/>
        <end position="103"/>
    </location>
</feature>
<keyword evidence="4 8" id="KW-0812">Transmembrane</keyword>
<keyword evidence="6 8" id="KW-0472">Membrane</keyword>
<dbReference type="PANTHER" id="PTHR33406:SF11">
    <property type="entry name" value="MEMBRANE PROTEIN SCO6666-RELATED"/>
    <property type="match status" value="1"/>
</dbReference>
<dbReference type="SUPFAM" id="SSF82866">
    <property type="entry name" value="Multidrug efflux transporter AcrB transmembrane domain"/>
    <property type="match status" value="2"/>
</dbReference>
<sequence length="855" mass="88432">MTPPPGPMAQLDRSTLGHWPIPVTVRPVGSGPMGHLSRWDGRRDEEGGKAAATGPPEPVAGVRMPITTKPEPEPAPGPAPLPVPPPLPSGGGGAAGPGGGPSAPFAVRHRRPVCVVALLLMVLSALAGHDVADRLSSGGIVSRGAESLRAEEVLRRDFRAGRPELVLLARTGAADGRGPDAPAAVAAGRAVARRLAADPGVERVWSPWDAPRSGGWSHAGDGRGVLILAWLRGGDHERGRTAERVVPEVTGRFGPLEVTAGGEAATRVAVARQADRDARMSELVALPVTVTLLLLVFGSLVAAALPVLVGVFAALGTTALLRRLTDVTEISVYALNIGTALAFALAIDYSLFLVTRYREERTNGAALGSALGTALRTAGRAVAFSAGTVACSMAALLVFPHPLLRSIGYAGVTVTVMAAAGSLVVLPAVLALLGDRLDRLDAFARWRRPRATGAATGEAADEAAATGRWGRVALAVMRRPLVTGVPVTCLMVLLALPFADVRFAMSDDRVLPAGTAAAGVGAALRDDFPDSPAGATTVVLPDLDARARAGELDRYARRVSAVAGVTRVDTVTGTYRAGRLAAGPTPSAARFLPAPPASPASPASPRTVRPGAYLSVVTAGEPGDPANADRIEAIRDVPAPARALVGGFDAMVADVRGAIGDRLGLALTLVGVSMVALVLGLTRRPVLALKALVLNTLSLCATFGALVFVFQQGHLRWLVGDFVLTGSLDVQIPVVTFCVAFGLSMDYECMLLSRVVEERRAGADPVTAVARGLDRTARLFTWSAIILAVVMVALATSGLVFLKAVGVGLALAAVLDATVVRGLLVPAVMRLAGRATWWAPRWLREKGEPAEPLVR</sequence>
<reference evidence="10 11" key="1">
    <citation type="submission" date="2018-12" db="EMBL/GenBank/DDBJ databases">
        <title>Complete genome sequence of Streptomyces ficellus NRRL8067, the producer of ficellomycin, feldamycin and nojirimycin.</title>
        <authorList>
            <person name="Zhang H."/>
            <person name="Yue R."/>
            <person name="Liu Y."/>
            <person name="Li M."/>
            <person name="Mu H."/>
            <person name="Zhang J."/>
        </authorList>
    </citation>
    <scope>NUCLEOTIDE SEQUENCE [LARGE SCALE GENOMIC DNA]</scope>
    <source>
        <strain evidence="10 11">NRRL 8067</strain>
    </source>
</reference>
<protein>
    <submittedName>
        <fullName evidence="10">MMPL family transporter</fullName>
    </submittedName>
</protein>
<dbReference type="OrthoDB" id="7051771at2"/>
<dbReference type="AlphaFoldDB" id="A0A6I6FV92"/>
<evidence type="ECO:0000256" key="7">
    <source>
        <dbReference type="SAM" id="MobiDB-lite"/>
    </source>
</evidence>
<dbReference type="Pfam" id="PF03176">
    <property type="entry name" value="MMPL"/>
    <property type="match status" value="2"/>
</dbReference>
<evidence type="ECO:0000256" key="2">
    <source>
        <dbReference type="ARBA" id="ARBA00010157"/>
    </source>
</evidence>
<evidence type="ECO:0000256" key="6">
    <source>
        <dbReference type="ARBA" id="ARBA00023136"/>
    </source>
</evidence>
<feature type="transmembrane region" description="Helical" evidence="8">
    <location>
        <begin position="663"/>
        <end position="681"/>
    </location>
</feature>
<feature type="transmembrane region" description="Helical" evidence="8">
    <location>
        <begin position="808"/>
        <end position="832"/>
    </location>
</feature>
<accession>A0A6I6FV92</accession>
<dbReference type="InterPro" id="IPR004869">
    <property type="entry name" value="MMPL_dom"/>
</dbReference>
<feature type="transmembrane region" description="Helical" evidence="8">
    <location>
        <begin position="381"/>
        <end position="401"/>
    </location>
</feature>
<evidence type="ECO:0000256" key="5">
    <source>
        <dbReference type="ARBA" id="ARBA00022989"/>
    </source>
</evidence>
<feature type="compositionally biased region" description="Basic and acidic residues" evidence="7">
    <location>
        <begin position="37"/>
        <end position="48"/>
    </location>
</feature>
<evidence type="ECO:0000256" key="8">
    <source>
        <dbReference type="SAM" id="Phobius"/>
    </source>
</evidence>
<organism evidence="10 11">
    <name type="scientific">Streptomyces ficellus</name>
    <dbReference type="NCBI Taxonomy" id="1977088"/>
    <lineage>
        <taxon>Bacteria</taxon>
        <taxon>Bacillati</taxon>
        <taxon>Actinomycetota</taxon>
        <taxon>Actinomycetes</taxon>
        <taxon>Kitasatosporales</taxon>
        <taxon>Streptomycetaceae</taxon>
        <taxon>Streptomyces</taxon>
    </lineage>
</organism>
<dbReference type="PANTHER" id="PTHR33406">
    <property type="entry name" value="MEMBRANE PROTEIN MJ1562-RELATED"/>
    <property type="match status" value="1"/>
</dbReference>
<evidence type="ECO:0000313" key="11">
    <source>
        <dbReference type="Proteomes" id="UP000422572"/>
    </source>
</evidence>
<feature type="transmembrane region" description="Helical" evidence="8">
    <location>
        <begin position="730"/>
        <end position="750"/>
    </location>
</feature>
<dbReference type="EMBL" id="CP034279">
    <property type="protein sequence ID" value="QGV81888.1"/>
    <property type="molecule type" value="Genomic_DNA"/>
</dbReference>
<comment type="subcellular location">
    <subcellularLocation>
        <location evidence="1">Cell membrane</location>
        <topology evidence="1">Multi-pass membrane protein</topology>
    </subcellularLocation>
</comment>
<keyword evidence="3" id="KW-1003">Cell membrane</keyword>
<feature type="transmembrane region" description="Helical" evidence="8">
    <location>
        <begin position="333"/>
        <end position="354"/>
    </location>
</feature>
<dbReference type="KEGG" id="sfic:EIZ62_29225"/>
<evidence type="ECO:0000256" key="3">
    <source>
        <dbReference type="ARBA" id="ARBA00022475"/>
    </source>
</evidence>
<feature type="transmembrane region" description="Helical" evidence="8">
    <location>
        <begin position="481"/>
        <end position="499"/>
    </location>
</feature>
<name>A0A6I6FV92_9ACTN</name>
<feature type="region of interest" description="Disordered" evidence="7">
    <location>
        <begin position="582"/>
        <end position="607"/>
    </location>
</feature>
<feature type="transmembrane region" description="Helical" evidence="8">
    <location>
        <begin position="779"/>
        <end position="802"/>
    </location>
</feature>
<evidence type="ECO:0000256" key="1">
    <source>
        <dbReference type="ARBA" id="ARBA00004651"/>
    </source>
</evidence>
<evidence type="ECO:0000313" key="10">
    <source>
        <dbReference type="EMBL" id="QGV81888.1"/>
    </source>
</evidence>
<dbReference type="InterPro" id="IPR050545">
    <property type="entry name" value="Mycobact_MmpL"/>
</dbReference>
<feature type="transmembrane region" description="Helical" evidence="8">
    <location>
        <begin position="688"/>
        <end position="710"/>
    </location>
</feature>
<dbReference type="Proteomes" id="UP000422572">
    <property type="component" value="Chromosome"/>
</dbReference>
<evidence type="ECO:0000256" key="4">
    <source>
        <dbReference type="ARBA" id="ARBA00022692"/>
    </source>
</evidence>
<feature type="compositionally biased region" description="Gly residues" evidence="7">
    <location>
        <begin position="89"/>
        <end position="101"/>
    </location>
</feature>
<dbReference type="GO" id="GO:0005886">
    <property type="term" value="C:plasma membrane"/>
    <property type="evidence" value="ECO:0007669"/>
    <property type="project" value="UniProtKB-SubCell"/>
</dbReference>
<feature type="compositionally biased region" description="Pro residues" evidence="7">
    <location>
        <begin position="73"/>
        <end position="88"/>
    </location>
</feature>
<feature type="domain" description="Membrane transport protein MMPL" evidence="9">
    <location>
        <begin position="143"/>
        <end position="481"/>
    </location>
</feature>
<feature type="transmembrane region" description="Helical" evidence="8">
    <location>
        <begin position="407"/>
        <end position="433"/>
    </location>
</feature>
<proteinExistence type="inferred from homology"/>
<evidence type="ECO:0000259" key="9">
    <source>
        <dbReference type="Pfam" id="PF03176"/>
    </source>
</evidence>
<gene>
    <name evidence="10" type="ORF">EIZ62_29225</name>
</gene>